<sequence length="344" mass="39371">MGHFFMPINNVSLKSISLTMQKFLFILVFIGQISFAQTTIKDSITSYPVSYATISFGNGNGLFADDEGQFIFTKKLYPDIDSLFISALGFKDLNVATNNLPQYLLMQPEAHQLDAVMIANKIDRKFKEEKLKPSLDDDYYNCWLPTIESEIAVYFPKTTSKDQKLTHVLFPIALESKDWEKRNRSNSEKKKFSTLFKVKFYDNNNGVPGNVLTNETIVFRATEKDGDAYDLNVDVYGIYIPENGFFVSLQVLGYTNKDGKLLPNKKYKEIVTKSGGVIKIPTNFRPLLPFTDEVEAKNTYIKRVFINGNNWVKFDKGNQFKSSLLDKNLFNYGIGLTYKTYKDE</sequence>
<dbReference type="RefSeq" id="WP_245710269.1">
    <property type="nucleotide sequence ID" value="NZ_FNCZ01000006.1"/>
</dbReference>
<dbReference type="Proteomes" id="UP000199492">
    <property type="component" value="Unassembled WGS sequence"/>
</dbReference>
<protein>
    <recommendedName>
        <fullName evidence="3">CarboxypepD_reg-like domain-containing protein</fullName>
    </recommendedName>
</protein>
<dbReference type="EMBL" id="FNCZ01000006">
    <property type="protein sequence ID" value="SDI01145.1"/>
    <property type="molecule type" value="Genomic_DNA"/>
</dbReference>
<dbReference type="AlphaFoldDB" id="A0A1G8H3B1"/>
<evidence type="ECO:0008006" key="3">
    <source>
        <dbReference type="Google" id="ProtNLM"/>
    </source>
</evidence>
<dbReference type="STRING" id="262004.SAMN04489796_106117"/>
<evidence type="ECO:0000313" key="1">
    <source>
        <dbReference type="EMBL" id="SDI01145.1"/>
    </source>
</evidence>
<keyword evidence="2" id="KW-1185">Reference proteome</keyword>
<evidence type="ECO:0000313" key="2">
    <source>
        <dbReference type="Proteomes" id="UP000199492"/>
    </source>
</evidence>
<organism evidence="1 2">
    <name type="scientific">Winogradskyella thalassocola</name>
    <dbReference type="NCBI Taxonomy" id="262004"/>
    <lineage>
        <taxon>Bacteria</taxon>
        <taxon>Pseudomonadati</taxon>
        <taxon>Bacteroidota</taxon>
        <taxon>Flavobacteriia</taxon>
        <taxon>Flavobacteriales</taxon>
        <taxon>Flavobacteriaceae</taxon>
        <taxon>Winogradskyella</taxon>
    </lineage>
</organism>
<name>A0A1G8H3B1_9FLAO</name>
<accession>A0A1G8H3B1</accession>
<reference evidence="2" key="1">
    <citation type="submission" date="2016-10" db="EMBL/GenBank/DDBJ databases">
        <authorList>
            <person name="Varghese N."/>
            <person name="Submissions S."/>
        </authorList>
    </citation>
    <scope>NUCLEOTIDE SEQUENCE [LARGE SCALE GENOMIC DNA]</scope>
    <source>
        <strain evidence="2">DSM 15363</strain>
    </source>
</reference>
<proteinExistence type="predicted"/>
<gene>
    <name evidence="1" type="ORF">SAMN04489796_106117</name>
</gene>